<evidence type="ECO:0000313" key="3">
    <source>
        <dbReference type="Proteomes" id="UP001156601"/>
    </source>
</evidence>
<comment type="caution">
    <text evidence="2">The sequence shown here is derived from an EMBL/GenBank/DDBJ whole genome shotgun (WGS) entry which is preliminary data.</text>
</comment>
<dbReference type="Pfam" id="PF11932">
    <property type="entry name" value="DUF3450"/>
    <property type="match status" value="1"/>
</dbReference>
<keyword evidence="3" id="KW-1185">Reference proteome</keyword>
<accession>A0AA37SY53</accession>
<dbReference type="RefSeq" id="WP_284217463.1">
    <property type="nucleotide sequence ID" value="NZ_BSOT01000005.1"/>
</dbReference>
<organism evidence="2 3">
    <name type="scientific">Agaribacter marinus</name>
    <dbReference type="NCBI Taxonomy" id="1431249"/>
    <lineage>
        <taxon>Bacteria</taxon>
        <taxon>Pseudomonadati</taxon>
        <taxon>Pseudomonadota</taxon>
        <taxon>Gammaproteobacteria</taxon>
        <taxon>Alteromonadales</taxon>
        <taxon>Alteromonadaceae</taxon>
        <taxon>Agaribacter</taxon>
    </lineage>
</organism>
<keyword evidence="1" id="KW-0732">Signal</keyword>
<sequence length="254" mass="28514">MKVLAPLGAILLTGVLSFSAIAQEDQYLDSANEIATEINASAETTQNKIDGISEQIGSKLQQYKALLKEIEGLDVYNGQLKKQIGNQEQEMLDLNAAIDEVSVVERQITPLMINMIEGLGQFIKLDMPFLPEERANRVADLNNLMDQASVAPSEKFRRVMEAFQIEMDYGRTIESYGGLIDIDGDETAVDFLRIGRTALLYQTRDQSRQGVWNKQTRQWEELESSYRTQVTKALRIAKKQLAPDLLMVPVAITD</sequence>
<protein>
    <submittedName>
        <fullName evidence="2">DUF3450 domain-containing protein</fullName>
    </submittedName>
</protein>
<reference evidence="2" key="1">
    <citation type="journal article" date="2014" name="Int. J. Syst. Evol. Microbiol.">
        <title>Complete genome sequence of Corynebacterium casei LMG S-19264T (=DSM 44701T), isolated from a smear-ripened cheese.</title>
        <authorList>
            <consortium name="US DOE Joint Genome Institute (JGI-PGF)"/>
            <person name="Walter F."/>
            <person name="Albersmeier A."/>
            <person name="Kalinowski J."/>
            <person name="Ruckert C."/>
        </authorList>
    </citation>
    <scope>NUCLEOTIDE SEQUENCE</scope>
    <source>
        <strain evidence="2">NBRC 110023</strain>
    </source>
</reference>
<reference evidence="2" key="2">
    <citation type="submission" date="2023-01" db="EMBL/GenBank/DDBJ databases">
        <title>Draft genome sequence of Agaribacter marinus strain NBRC 110023.</title>
        <authorList>
            <person name="Sun Q."/>
            <person name="Mori K."/>
        </authorList>
    </citation>
    <scope>NUCLEOTIDE SEQUENCE</scope>
    <source>
        <strain evidence="2">NBRC 110023</strain>
    </source>
</reference>
<dbReference type="PIRSF" id="PIRSF028069">
    <property type="entry name" value="UCP028069"/>
    <property type="match status" value="1"/>
</dbReference>
<dbReference type="Proteomes" id="UP001156601">
    <property type="component" value="Unassembled WGS sequence"/>
</dbReference>
<gene>
    <name evidence="2" type="ORF">GCM10007852_20750</name>
</gene>
<feature type="signal peptide" evidence="1">
    <location>
        <begin position="1"/>
        <end position="22"/>
    </location>
</feature>
<evidence type="ECO:0000256" key="1">
    <source>
        <dbReference type="SAM" id="SignalP"/>
    </source>
</evidence>
<dbReference type="EMBL" id="BSOT01000005">
    <property type="protein sequence ID" value="GLR71167.1"/>
    <property type="molecule type" value="Genomic_DNA"/>
</dbReference>
<dbReference type="AlphaFoldDB" id="A0AA37SY53"/>
<evidence type="ECO:0000313" key="2">
    <source>
        <dbReference type="EMBL" id="GLR71167.1"/>
    </source>
</evidence>
<name>A0AA37SY53_9ALTE</name>
<dbReference type="InterPro" id="IPR016866">
    <property type="entry name" value="UCP028069"/>
</dbReference>
<feature type="chain" id="PRO_5041304763" evidence="1">
    <location>
        <begin position="23"/>
        <end position="254"/>
    </location>
</feature>
<proteinExistence type="predicted"/>